<dbReference type="Proteomes" id="UP000077755">
    <property type="component" value="Chromosome 4"/>
</dbReference>
<gene>
    <name evidence="1" type="ORF">DCAR_0414686</name>
</gene>
<dbReference type="Gene3D" id="3.40.50.720">
    <property type="entry name" value="NAD(P)-binding Rossmann-like Domain"/>
    <property type="match status" value="1"/>
</dbReference>
<keyword evidence="2" id="KW-1185">Reference proteome</keyword>
<proteinExistence type="predicted"/>
<accession>A0AAF1AWZ5</accession>
<dbReference type="PANTHER" id="PTHR43725">
    <property type="entry name" value="UDP-GLUCOSE 4-EPIMERASE"/>
    <property type="match status" value="1"/>
</dbReference>
<dbReference type="AlphaFoldDB" id="A0AAF1AWZ5"/>
<dbReference type="PANTHER" id="PTHR43725:SF15">
    <property type="entry name" value="BIFUNCTIONAL UDP-GLUCOSE 4-EPIMERASE AND UDP-XYLOSE 4-EPIMERASE 1"/>
    <property type="match status" value="1"/>
</dbReference>
<evidence type="ECO:0000313" key="1">
    <source>
        <dbReference type="EMBL" id="WOG95370.1"/>
    </source>
</evidence>
<reference evidence="1" key="1">
    <citation type="journal article" date="2016" name="Nat. Genet.">
        <title>A high-quality carrot genome assembly provides new insights into carotenoid accumulation and asterid genome evolution.</title>
        <authorList>
            <person name="Iorizzo M."/>
            <person name="Ellison S."/>
            <person name="Senalik D."/>
            <person name="Zeng P."/>
            <person name="Satapoomin P."/>
            <person name="Huang J."/>
            <person name="Bowman M."/>
            <person name="Iovene M."/>
            <person name="Sanseverino W."/>
            <person name="Cavagnaro P."/>
            <person name="Yildiz M."/>
            <person name="Macko-Podgorni A."/>
            <person name="Moranska E."/>
            <person name="Grzebelus E."/>
            <person name="Grzebelus D."/>
            <person name="Ashrafi H."/>
            <person name="Zheng Z."/>
            <person name="Cheng S."/>
            <person name="Spooner D."/>
            <person name="Van Deynze A."/>
            <person name="Simon P."/>
        </authorList>
    </citation>
    <scope>NUCLEOTIDE SEQUENCE</scope>
    <source>
        <tissue evidence="1">Leaf</tissue>
    </source>
</reference>
<dbReference type="GO" id="GO:0005829">
    <property type="term" value="C:cytosol"/>
    <property type="evidence" value="ECO:0007669"/>
    <property type="project" value="TreeGrafter"/>
</dbReference>
<evidence type="ECO:0000313" key="2">
    <source>
        <dbReference type="Proteomes" id="UP000077755"/>
    </source>
</evidence>
<dbReference type="Gene3D" id="3.90.25.10">
    <property type="entry name" value="UDP-galactose 4-epimerase, domain 1"/>
    <property type="match status" value="1"/>
</dbReference>
<dbReference type="GO" id="GO:0003978">
    <property type="term" value="F:UDP-glucose 4-epimerase activity"/>
    <property type="evidence" value="ECO:0007669"/>
    <property type="project" value="TreeGrafter"/>
</dbReference>
<protein>
    <submittedName>
        <fullName evidence="1">Uncharacterized protein</fullName>
    </submittedName>
</protein>
<dbReference type="GO" id="GO:0005996">
    <property type="term" value="P:monosaccharide metabolic process"/>
    <property type="evidence" value="ECO:0007669"/>
    <property type="project" value="TreeGrafter"/>
</dbReference>
<reference evidence="1" key="2">
    <citation type="submission" date="2022-03" db="EMBL/GenBank/DDBJ databases">
        <title>Draft title - Genomic analysis of global carrot germplasm unveils the trajectory of domestication and the origin of high carotenoid orange carrot.</title>
        <authorList>
            <person name="Iorizzo M."/>
            <person name="Ellison S."/>
            <person name="Senalik D."/>
            <person name="Macko-Podgorni A."/>
            <person name="Grzebelus D."/>
            <person name="Bostan H."/>
            <person name="Rolling W."/>
            <person name="Curaba J."/>
            <person name="Simon P."/>
        </authorList>
    </citation>
    <scope>NUCLEOTIDE SEQUENCE</scope>
    <source>
        <tissue evidence="1">Leaf</tissue>
    </source>
</reference>
<name>A0AAF1AWZ5_DAUCS</name>
<organism evidence="1 2">
    <name type="scientific">Daucus carota subsp. sativus</name>
    <name type="common">Carrot</name>
    <dbReference type="NCBI Taxonomy" id="79200"/>
    <lineage>
        <taxon>Eukaryota</taxon>
        <taxon>Viridiplantae</taxon>
        <taxon>Streptophyta</taxon>
        <taxon>Embryophyta</taxon>
        <taxon>Tracheophyta</taxon>
        <taxon>Spermatophyta</taxon>
        <taxon>Magnoliopsida</taxon>
        <taxon>eudicotyledons</taxon>
        <taxon>Gunneridae</taxon>
        <taxon>Pentapetalae</taxon>
        <taxon>asterids</taxon>
        <taxon>campanulids</taxon>
        <taxon>Apiales</taxon>
        <taxon>Apiaceae</taxon>
        <taxon>Apioideae</taxon>
        <taxon>Scandiceae</taxon>
        <taxon>Daucinae</taxon>
        <taxon>Daucus</taxon>
        <taxon>Daucus sect. Daucus</taxon>
    </lineage>
</organism>
<sequence length="109" mass="12355">MGLCSEVDVLTVAGGALETVGFFFVRKSYGRPEKIRRVENFELKVTNPYGRNIARDIQKADSDWQVILLRYSNPVEVHESDKLGEDSKGIPNNLLPYIQQVVVGRLNEF</sequence>
<dbReference type="EMBL" id="CP093346">
    <property type="protein sequence ID" value="WOG95370.1"/>
    <property type="molecule type" value="Genomic_DNA"/>
</dbReference>